<dbReference type="CDD" id="cd00093">
    <property type="entry name" value="HTH_XRE"/>
    <property type="match status" value="1"/>
</dbReference>
<dbReference type="InterPro" id="IPR010982">
    <property type="entry name" value="Lambda_DNA-bd_dom_sf"/>
</dbReference>
<dbReference type="SUPFAM" id="SSF47413">
    <property type="entry name" value="lambda repressor-like DNA-binding domains"/>
    <property type="match status" value="1"/>
</dbReference>
<evidence type="ECO:0000259" key="2">
    <source>
        <dbReference type="PROSITE" id="PS50943"/>
    </source>
</evidence>
<dbReference type="InterPro" id="IPR001387">
    <property type="entry name" value="Cro/C1-type_HTH"/>
</dbReference>
<dbReference type="EMBL" id="CP016786">
    <property type="protein sequence ID" value="ASW42007.1"/>
    <property type="molecule type" value="Genomic_DNA"/>
</dbReference>
<dbReference type="OrthoDB" id="14949at2"/>
<evidence type="ECO:0000313" key="4">
    <source>
        <dbReference type="Proteomes" id="UP000264883"/>
    </source>
</evidence>
<proteinExistence type="predicted"/>
<dbReference type="PANTHER" id="PTHR46558:SF3">
    <property type="entry name" value="TRANSCRIPTIONAL REGULATOR"/>
    <property type="match status" value="1"/>
</dbReference>
<protein>
    <submittedName>
        <fullName evidence="3">DNA-binding protein</fullName>
    </submittedName>
</protein>
<sequence>MSRVGEKIKEARLKSGLSQKQLAKKLGVAEKFINEVEIGRRVAPESLIEKAAKILNTDFNDISMNAADEVLQEEKKNLRGTAAKRNINKNNELDQVWTNAFSSVLKNVPIYDYSLSSNKGFKEMPIHSNKIEGFAQDKVIYLEIENDEMSGFRMLKGDLAFAYLTKEIVNNGIFLVDYKGKRAIRQIKALGNSKLLIVSNGGSLLTETVEQKEIDIIAKLVRLEIKL</sequence>
<dbReference type="AlphaFoldDB" id="A0A343J8Z9"/>
<dbReference type="PANTHER" id="PTHR46558">
    <property type="entry name" value="TRACRIPTIONAL REGULATORY PROTEIN-RELATED-RELATED"/>
    <property type="match status" value="1"/>
</dbReference>
<dbReference type="Proteomes" id="UP000264883">
    <property type="component" value="Chromosome"/>
</dbReference>
<dbReference type="InterPro" id="IPR036286">
    <property type="entry name" value="LexA/Signal_pep-like_sf"/>
</dbReference>
<dbReference type="PROSITE" id="PS50943">
    <property type="entry name" value="HTH_CROC1"/>
    <property type="match status" value="1"/>
</dbReference>
<dbReference type="InterPro" id="IPR015927">
    <property type="entry name" value="Peptidase_S24_S26A/B/C"/>
</dbReference>
<dbReference type="Pfam" id="PF01381">
    <property type="entry name" value="HTH_3"/>
    <property type="match status" value="1"/>
</dbReference>
<organism evidence="3 4">
    <name type="scientific">Clostridium isatidis</name>
    <dbReference type="NCBI Taxonomy" id="182773"/>
    <lineage>
        <taxon>Bacteria</taxon>
        <taxon>Bacillati</taxon>
        <taxon>Bacillota</taxon>
        <taxon>Clostridia</taxon>
        <taxon>Eubacteriales</taxon>
        <taxon>Clostridiaceae</taxon>
        <taxon>Clostridium</taxon>
    </lineage>
</organism>
<dbReference type="RefSeq" id="WP_119864140.1">
    <property type="nucleotide sequence ID" value="NZ_CP016786.1"/>
</dbReference>
<keyword evidence="1 3" id="KW-0238">DNA-binding</keyword>
<dbReference type="SUPFAM" id="SSF51306">
    <property type="entry name" value="LexA/Signal peptidase"/>
    <property type="match status" value="1"/>
</dbReference>
<evidence type="ECO:0000256" key="1">
    <source>
        <dbReference type="ARBA" id="ARBA00023125"/>
    </source>
</evidence>
<dbReference type="KEGG" id="cia:BEN51_00320"/>
<keyword evidence="4" id="KW-1185">Reference proteome</keyword>
<dbReference type="GO" id="GO:0003677">
    <property type="term" value="F:DNA binding"/>
    <property type="evidence" value="ECO:0007669"/>
    <property type="project" value="UniProtKB-KW"/>
</dbReference>
<reference evidence="3 4" key="1">
    <citation type="submission" date="2016-08" db="EMBL/GenBank/DDBJ databases">
        <title>Complete Genome Sequence Of The Indigo Reducing Clostridium isatidis DSM15098.</title>
        <authorList>
            <person name="Little G.T."/>
            <person name="Minton N.P."/>
        </authorList>
    </citation>
    <scope>NUCLEOTIDE SEQUENCE [LARGE SCALE GENOMIC DNA]</scope>
    <source>
        <strain evidence="3 4">DSM 15098</strain>
    </source>
</reference>
<dbReference type="SMART" id="SM00530">
    <property type="entry name" value="HTH_XRE"/>
    <property type="match status" value="1"/>
</dbReference>
<name>A0A343J8Z9_9CLOT</name>
<dbReference type="Pfam" id="PF00717">
    <property type="entry name" value="Peptidase_S24"/>
    <property type="match status" value="1"/>
</dbReference>
<gene>
    <name evidence="3" type="ORF">BEN51_00320</name>
</gene>
<feature type="domain" description="HTH cro/C1-type" evidence="2">
    <location>
        <begin position="8"/>
        <end position="62"/>
    </location>
</feature>
<dbReference type="Gene3D" id="1.10.260.40">
    <property type="entry name" value="lambda repressor-like DNA-binding domains"/>
    <property type="match status" value="1"/>
</dbReference>
<evidence type="ECO:0000313" key="3">
    <source>
        <dbReference type="EMBL" id="ASW42007.1"/>
    </source>
</evidence>
<accession>A0A343J8Z9</accession>